<keyword evidence="1" id="KW-0812">Transmembrane</keyword>
<dbReference type="PANTHER" id="PTHR11654">
    <property type="entry name" value="OLIGOPEPTIDE TRANSPORTER-RELATED"/>
    <property type="match status" value="1"/>
</dbReference>
<sequence length="98" mass="10759">MRSIGGSLSFLGVGVSNYISGFLISIVHKKTKGGATGDWLPEDLNKGRLDYFYYLVAVLGVINMGYFIACAKWYRYKSSNDSAPEVGMENLQSQKPPA</sequence>
<accession>A0A2P2IZ96</accession>
<dbReference type="InterPro" id="IPR036259">
    <property type="entry name" value="MFS_trans_sf"/>
</dbReference>
<keyword evidence="1" id="KW-1133">Transmembrane helix</keyword>
<evidence type="ECO:0000313" key="2">
    <source>
        <dbReference type="EMBL" id="MBW86510.1"/>
    </source>
</evidence>
<evidence type="ECO:0000256" key="1">
    <source>
        <dbReference type="SAM" id="Phobius"/>
    </source>
</evidence>
<feature type="transmembrane region" description="Helical" evidence="1">
    <location>
        <begin position="51"/>
        <end position="69"/>
    </location>
</feature>
<dbReference type="AlphaFoldDB" id="A0A2P2IZ96"/>
<keyword evidence="1" id="KW-0472">Membrane</keyword>
<evidence type="ECO:0008006" key="3">
    <source>
        <dbReference type="Google" id="ProtNLM"/>
    </source>
</evidence>
<reference evidence="2" key="1">
    <citation type="submission" date="2018-02" db="EMBL/GenBank/DDBJ databases">
        <title>Rhizophora mucronata_Transcriptome.</title>
        <authorList>
            <person name="Meera S.P."/>
            <person name="Sreeshan A."/>
            <person name="Augustine A."/>
        </authorList>
    </citation>
    <scope>NUCLEOTIDE SEQUENCE</scope>
    <source>
        <tissue evidence="2">Leaf</tissue>
    </source>
</reference>
<name>A0A2P2IZ96_RHIMU</name>
<feature type="transmembrane region" description="Helical" evidence="1">
    <location>
        <begin position="7"/>
        <end position="27"/>
    </location>
</feature>
<organism evidence="2">
    <name type="scientific">Rhizophora mucronata</name>
    <name type="common">Asiatic mangrove</name>
    <dbReference type="NCBI Taxonomy" id="61149"/>
    <lineage>
        <taxon>Eukaryota</taxon>
        <taxon>Viridiplantae</taxon>
        <taxon>Streptophyta</taxon>
        <taxon>Embryophyta</taxon>
        <taxon>Tracheophyta</taxon>
        <taxon>Spermatophyta</taxon>
        <taxon>Magnoliopsida</taxon>
        <taxon>eudicotyledons</taxon>
        <taxon>Gunneridae</taxon>
        <taxon>Pentapetalae</taxon>
        <taxon>rosids</taxon>
        <taxon>fabids</taxon>
        <taxon>Malpighiales</taxon>
        <taxon>Rhizophoraceae</taxon>
        <taxon>Rhizophora</taxon>
    </lineage>
</organism>
<dbReference type="EMBL" id="GGEC01006027">
    <property type="protein sequence ID" value="MBW86510.1"/>
    <property type="molecule type" value="Transcribed_RNA"/>
</dbReference>
<dbReference type="Gene3D" id="1.20.1250.20">
    <property type="entry name" value="MFS general substrate transporter like domains"/>
    <property type="match status" value="1"/>
</dbReference>
<protein>
    <recommendedName>
        <fullName evidence="3">Nitrate transporter</fullName>
    </recommendedName>
</protein>
<proteinExistence type="predicted"/>